<dbReference type="InterPro" id="IPR015813">
    <property type="entry name" value="Pyrv/PenolPyrv_kinase-like_dom"/>
</dbReference>
<gene>
    <name evidence="5" type="primary">hpcH_2</name>
    <name evidence="5" type="ORF">GALL_459190</name>
</gene>
<dbReference type="GO" id="GO:0016832">
    <property type="term" value="F:aldehyde-lyase activity"/>
    <property type="evidence" value="ECO:0007669"/>
    <property type="project" value="TreeGrafter"/>
</dbReference>
<dbReference type="GO" id="GO:0005737">
    <property type="term" value="C:cytoplasm"/>
    <property type="evidence" value="ECO:0007669"/>
    <property type="project" value="UniProtKB-ARBA"/>
</dbReference>
<dbReference type="PANTHER" id="PTHR30502:SF0">
    <property type="entry name" value="PHOSPHOENOLPYRUVATE CARBOXYLASE FAMILY PROTEIN"/>
    <property type="match status" value="1"/>
</dbReference>
<dbReference type="SUPFAM" id="SSF51621">
    <property type="entry name" value="Phosphoenolpyruvate/pyruvate domain"/>
    <property type="match status" value="1"/>
</dbReference>
<comment type="caution">
    <text evidence="5">The sequence shown here is derived from an EMBL/GenBank/DDBJ whole genome shotgun (WGS) entry which is preliminary data.</text>
</comment>
<organism evidence="5">
    <name type="scientific">mine drainage metagenome</name>
    <dbReference type="NCBI Taxonomy" id="410659"/>
    <lineage>
        <taxon>unclassified sequences</taxon>
        <taxon>metagenomes</taxon>
        <taxon>ecological metagenomes</taxon>
    </lineage>
</organism>
<evidence type="ECO:0000259" key="4">
    <source>
        <dbReference type="Pfam" id="PF03328"/>
    </source>
</evidence>
<keyword evidence="2" id="KW-0479">Metal-binding</keyword>
<evidence type="ECO:0000313" key="5">
    <source>
        <dbReference type="EMBL" id="OIQ72454.1"/>
    </source>
</evidence>
<dbReference type="AlphaFoldDB" id="A0A1J5PLN9"/>
<evidence type="ECO:0000256" key="2">
    <source>
        <dbReference type="ARBA" id="ARBA00022723"/>
    </source>
</evidence>
<protein>
    <submittedName>
        <fullName evidence="5">4-hydroxy-2-oxo-heptane-1,7-dioate aldolase</fullName>
        <ecNumber evidence="5">4.1.2.52</ecNumber>
    </submittedName>
</protein>
<dbReference type="Pfam" id="PF03328">
    <property type="entry name" value="HpcH_HpaI"/>
    <property type="match status" value="1"/>
</dbReference>
<dbReference type="PANTHER" id="PTHR30502">
    <property type="entry name" value="2-KETO-3-DEOXY-L-RHAMNONATE ALDOLASE"/>
    <property type="match status" value="1"/>
</dbReference>
<dbReference type="InterPro" id="IPR005000">
    <property type="entry name" value="Aldolase/citrate-lyase_domain"/>
</dbReference>
<name>A0A1J5PLN9_9ZZZZ</name>
<dbReference type="FunFam" id="3.20.20.60:FF:000004">
    <property type="entry name" value="5-keto-4-deoxy-D-glucarate aldolase"/>
    <property type="match status" value="1"/>
</dbReference>
<proteinExistence type="inferred from homology"/>
<dbReference type="GO" id="GO:0046872">
    <property type="term" value="F:metal ion binding"/>
    <property type="evidence" value="ECO:0007669"/>
    <property type="project" value="UniProtKB-KW"/>
</dbReference>
<dbReference type="EC" id="4.1.2.52" evidence="5"/>
<accession>A0A1J5PLN9</accession>
<dbReference type="EMBL" id="MLJW01003264">
    <property type="protein sequence ID" value="OIQ72454.1"/>
    <property type="molecule type" value="Genomic_DNA"/>
</dbReference>
<evidence type="ECO:0000256" key="1">
    <source>
        <dbReference type="ARBA" id="ARBA00005568"/>
    </source>
</evidence>
<evidence type="ECO:0000256" key="3">
    <source>
        <dbReference type="ARBA" id="ARBA00023239"/>
    </source>
</evidence>
<dbReference type="InterPro" id="IPR040442">
    <property type="entry name" value="Pyrv_kinase-like_dom_sf"/>
</dbReference>
<feature type="domain" description="HpcH/HpaI aldolase/citrate lyase" evidence="4">
    <location>
        <begin position="18"/>
        <end position="237"/>
    </location>
</feature>
<dbReference type="Gene3D" id="3.20.20.60">
    <property type="entry name" value="Phosphoenolpyruvate-binding domains"/>
    <property type="match status" value="1"/>
</dbReference>
<comment type="similarity">
    <text evidence="1">Belongs to the HpcH/HpaI aldolase family.</text>
</comment>
<sequence length="259" mass="27679">MDLPKNPFKHAIAKGTQQIGLWVTLPSTFTAELLATCGYDWLLFDSEHAIGDPITLFEQLQAAAPYPVNAVVRPASNDPVLIKRILDAGALSLIVPYVENPDEARAAVAATRYAPRGIRGAAGITRATRYGTVPNYATRASDEICLIVQVESVTALSHIEEIAAIDGIDGIFVGPADLAATMGHPGNPGHPEVVAAIEDAIRRIRKAGKPAGILTLDPVFVRRCIEVGTVFTAVDVDAAILIRSAKKIATDYKTDYKDL</sequence>
<keyword evidence="3 5" id="KW-0456">Lyase</keyword>
<reference evidence="5" key="1">
    <citation type="submission" date="2016-10" db="EMBL/GenBank/DDBJ databases">
        <title>Sequence of Gallionella enrichment culture.</title>
        <authorList>
            <person name="Poehlein A."/>
            <person name="Muehling M."/>
            <person name="Daniel R."/>
        </authorList>
    </citation>
    <scope>NUCLEOTIDE SEQUENCE</scope>
</reference>
<dbReference type="InterPro" id="IPR050251">
    <property type="entry name" value="HpcH-HpaI_aldolase"/>
</dbReference>